<evidence type="ECO:0000313" key="4">
    <source>
        <dbReference type="Proteomes" id="UP000293347"/>
    </source>
</evidence>
<dbReference type="Pfam" id="PF05569">
    <property type="entry name" value="Peptidase_M56"/>
    <property type="match status" value="1"/>
</dbReference>
<dbReference type="InterPro" id="IPR052173">
    <property type="entry name" value="Beta-lactam_resp_regulator"/>
</dbReference>
<dbReference type="PANTHER" id="PTHR34978:SF3">
    <property type="entry name" value="SLR0241 PROTEIN"/>
    <property type="match status" value="1"/>
</dbReference>
<organism evidence="3 4">
    <name type="scientific">Pedobacter psychroterrae</name>
    <dbReference type="NCBI Taxonomy" id="2530453"/>
    <lineage>
        <taxon>Bacteria</taxon>
        <taxon>Pseudomonadati</taxon>
        <taxon>Bacteroidota</taxon>
        <taxon>Sphingobacteriia</taxon>
        <taxon>Sphingobacteriales</taxon>
        <taxon>Sphingobacteriaceae</taxon>
        <taxon>Pedobacter</taxon>
    </lineage>
</organism>
<comment type="caution">
    <text evidence="3">The sequence shown here is derived from an EMBL/GenBank/DDBJ whole genome shotgun (WGS) entry which is preliminary data.</text>
</comment>
<evidence type="ECO:0000256" key="1">
    <source>
        <dbReference type="SAM" id="Phobius"/>
    </source>
</evidence>
<feature type="transmembrane region" description="Helical" evidence="1">
    <location>
        <begin position="259"/>
        <end position="279"/>
    </location>
</feature>
<dbReference type="EMBL" id="SJSL01000003">
    <property type="protein sequence ID" value="TCD00428.1"/>
    <property type="molecule type" value="Genomic_DNA"/>
</dbReference>
<dbReference type="PANTHER" id="PTHR34978">
    <property type="entry name" value="POSSIBLE SENSOR-TRANSDUCER PROTEIN BLAR"/>
    <property type="match status" value="1"/>
</dbReference>
<gene>
    <name evidence="3" type="ORF">EZ437_14480</name>
</gene>
<reference evidence="3 4" key="1">
    <citation type="submission" date="2019-02" db="EMBL/GenBank/DDBJ databases">
        <title>Pedobacter sp. RP-1-14 sp. nov., isolated from Arctic soil.</title>
        <authorList>
            <person name="Dahal R.H."/>
        </authorList>
    </citation>
    <scope>NUCLEOTIDE SEQUENCE [LARGE SCALE GENOMIC DNA]</scope>
    <source>
        <strain evidence="3 4">RP-1-14</strain>
    </source>
</reference>
<dbReference type="InterPro" id="IPR008756">
    <property type="entry name" value="Peptidase_M56"/>
</dbReference>
<protein>
    <recommendedName>
        <fullName evidence="2">Peptidase M56 domain-containing protein</fullName>
    </recommendedName>
</protein>
<feature type="domain" description="Peptidase M56" evidence="2">
    <location>
        <begin position="152"/>
        <end position="250"/>
    </location>
</feature>
<keyword evidence="1" id="KW-0472">Membrane</keyword>
<dbReference type="AlphaFoldDB" id="A0A4R0NKM6"/>
<proteinExistence type="predicted"/>
<dbReference type="OrthoDB" id="649093at2"/>
<evidence type="ECO:0000313" key="3">
    <source>
        <dbReference type="EMBL" id="TCD00428.1"/>
    </source>
</evidence>
<keyword evidence="4" id="KW-1185">Reference proteome</keyword>
<evidence type="ECO:0000259" key="2">
    <source>
        <dbReference type="Pfam" id="PF05569"/>
    </source>
</evidence>
<keyword evidence="1" id="KW-0812">Transmembrane</keyword>
<feature type="transmembrane region" description="Helical" evidence="1">
    <location>
        <begin position="6"/>
        <end position="24"/>
    </location>
</feature>
<dbReference type="RefSeq" id="WP_131596777.1">
    <property type="nucleotide sequence ID" value="NZ_SJSL01000003.1"/>
</dbReference>
<feature type="transmembrane region" description="Helical" evidence="1">
    <location>
        <begin position="36"/>
        <end position="56"/>
    </location>
</feature>
<name>A0A4R0NKM6_9SPHI</name>
<keyword evidence="1" id="KW-1133">Transmembrane helix</keyword>
<accession>A0A4R0NKM6</accession>
<feature type="transmembrane region" description="Helical" evidence="1">
    <location>
        <begin position="102"/>
        <end position="123"/>
    </location>
</feature>
<sequence>MNTLIYLLQVNLYLLLFYLFYLALLRNETFFKMNRFYLVGSAFLSLVIPVLKAEWIKELFITEKVQAIAQTVTYAVIDRGTEQLNTSSGVVQSQSSLPAAEWLWLIYAGVCLVFLLNFLRRLYGVNRLFKMNIKGRAFSFFSRIAVDEALEGKELIINHERVHAKQWHSADVIFFELLLIMNWFNPVAYLYRKAIKNIHEFIADELAASTLEERSAYALLLVSNVFNTEPQRLTNNFFNQSLLQRRIIMLHKTKSRKIAILKYGLSAPLFATMLIFSSATGADIQTLAIVKERVQPLIEKLKIAKPEPAAVAEAPVAAKATKPTDTTQKAQRAIAAPKNLYDYVGTLYDPITLTKAGKEGNIYVSFKVGEDKRPTGFKIMKSISSNWEKDLIAGLEAFPDTVDMPTGKYHFSLGFAYGGNEDLVEISKAEQIPLFHRWKVYGPAVGTATEIEDGKEVHNTYVSFTALTDPIVMVDEKEVSYLPTKMGLKLNESIYPKEGISKALKGDKAVEIYGERARKGIIVIETKEKNN</sequence>
<dbReference type="Proteomes" id="UP000293347">
    <property type="component" value="Unassembled WGS sequence"/>
</dbReference>